<keyword evidence="2" id="KW-0732">Signal</keyword>
<name>A0ABP0M7R7_9DINO</name>
<evidence type="ECO:0000256" key="1">
    <source>
        <dbReference type="SAM" id="MobiDB-lite"/>
    </source>
</evidence>
<evidence type="ECO:0000256" key="2">
    <source>
        <dbReference type="SAM" id="SignalP"/>
    </source>
</evidence>
<evidence type="ECO:0000313" key="3">
    <source>
        <dbReference type="EMBL" id="CAK9046762.1"/>
    </source>
</evidence>
<gene>
    <name evidence="3" type="ORF">SCF082_LOCUS26277</name>
</gene>
<reference evidence="3 4" key="1">
    <citation type="submission" date="2024-02" db="EMBL/GenBank/DDBJ databases">
        <authorList>
            <person name="Chen Y."/>
            <person name="Shah S."/>
            <person name="Dougan E. K."/>
            <person name="Thang M."/>
            <person name="Chan C."/>
        </authorList>
    </citation>
    <scope>NUCLEOTIDE SEQUENCE [LARGE SCALE GENOMIC DNA]</scope>
</reference>
<comment type="caution">
    <text evidence="3">The sequence shown here is derived from an EMBL/GenBank/DDBJ whole genome shotgun (WGS) entry which is preliminary data.</text>
</comment>
<dbReference type="EMBL" id="CAXAMM010019957">
    <property type="protein sequence ID" value="CAK9046762.1"/>
    <property type="molecule type" value="Genomic_DNA"/>
</dbReference>
<accession>A0ABP0M7R7</accession>
<organism evidence="3 4">
    <name type="scientific">Durusdinium trenchii</name>
    <dbReference type="NCBI Taxonomy" id="1381693"/>
    <lineage>
        <taxon>Eukaryota</taxon>
        <taxon>Sar</taxon>
        <taxon>Alveolata</taxon>
        <taxon>Dinophyceae</taxon>
        <taxon>Suessiales</taxon>
        <taxon>Symbiodiniaceae</taxon>
        <taxon>Durusdinium</taxon>
    </lineage>
</organism>
<sequence length="485" mass="53255">MVCLWLAWGLLLTCCAVCQKPSTMATSSSNMRTCGDSSALLQTTAHEMLAEDSFRNTCRTSDINSGKCVGNETCFNCNSNHNEKAFPTNAPRFPAGRLLCRGESGTTCQMVESDTIVFKDSGDYLACEGLGICRNAWNVQNAGAACCVGVRDPTEGQTCVGTTISLAVDGPCEHDMCCDGNQVCTQSTFTGLGSLSCRGHETCTNITAELQRDLYCNVTSIVASQQSRSSNTCGAFGRITTSFIFVTGGPHVIDCLGNEVCRGSTFDFASNSSISFECDSKAPGTPSFGANACRGSKTKVTLKGDTCLDLICGGSNVDSQDCRSMTISLTSSDRCFYQGPPDNRPAQCNETNSSQCGAIPRDDICCAEGSESDSCGECCPQVTTTSTQPDITTTTTRKVTTTTKTTTRKPYNYFRRTRRTRREHRREHRRHRRWDRRHGRQYRYYSGQYRYDSQPNGQGRYDNEPRSRFRSGRQGIVRRSLQQWP</sequence>
<protein>
    <submittedName>
        <fullName evidence="3">Autophagy-related protein 18a</fullName>
    </submittedName>
</protein>
<proteinExistence type="predicted"/>
<feature type="signal peptide" evidence="2">
    <location>
        <begin position="1"/>
        <end position="18"/>
    </location>
</feature>
<feature type="chain" id="PRO_5046687889" evidence="2">
    <location>
        <begin position="19"/>
        <end position="485"/>
    </location>
</feature>
<dbReference type="Proteomes" id="UP001642464">
    <property type="component" value="Unassembled WGS sequence"/>
</dbReference>
<keyword evidence="4" id="KW-1185">Reference proteome</keyword>
<feature type="region of interest" description="Disordered" evidence="1">
    <location>
        <begin position="448"/>
        <end position="485"/>
    </location>
</feature>
<evidence type="ECO:0000313" key="4">
    <source>
        <dbReference type="Proteomes" id="UP001642464"/>
    </source>
</evidence>